<sequence length="81" mass="8822">MGGKNTVLTKIALAGTKHGMISVSHLEEPYGNGSFPVVSIGISLKNSAQEPDWKAHIPYENIDELINALKEAKERFNAESK</sequence>
<accession>D1B2J3</accession>
<reference evidence="1 2" key="2">
    <citation type="journal article" date="2010" name="Stand. Genomic Sci.">
        <title>Complete genome sequence of Sulfurospirillum deleyianum type strain (5175).</title>
        <authorList>
            <person name="Sikorski J."/>
            <person name="Lapidus A."/>
            <person name="Copeland A."/>
            <person name="Glavina Del Rio T."/>
            <person name="Nolan M."/>
            <person name="Lucas S."/>
            <person name="Chen F."/>
            <person name="Tice H."/>
            <person name="Cheng J.F."/>
            <person name="Saunders E."/>
            <person name="Bruce D."/>
            <person name="Goodwin L."/>
            <person name="Pitluck S."/>
            <person name="Ovchinnikova G."/>
            <person name="Pati A."/>
            <person name="Ivanova N."/>
            <person name="Mavromatis K."/>
            <person name="Chen A."/>
            <person name="Palaniappan K."/>
            <person name="Chain P."/>
            <person name="Land M."/>
            <person name="Hauser L."/>
            <person name="Chang Y.J."/>
            <person name="Jeffries C.D."/>
            <person name="Brettin T."/>
            <person name="Detter J.C."/>
            <person name="Han C."/>
            <person name="Rohde M."/>
            <person name="Lang E."/>
            <person name="Spring S."/>
            <person name="Goker M."/>
            <person name="Bristow J."/>
            <person name="Eisen J.A."/>
            <person name="Markowitz V."/>
            <person name="Hugenholtz P."/>
            <person name="Kyrpides N.C."/>
            <person name="Klenk H.P."/>
        </authorList>
    </citation>
    <scope>NUCLEOTIDE SEQUENCE [LARGE SCALE GENOMIC DNA]</scope>
    <source>
        <strain evidence="2">ATCC 51133 / DSM 6946 / 5175</strain>
    </source>
</reference>
<gene>
    <name evidence="1" type="ordered locus">Sdel_1293</name>
</gene>
<name>D1B2J3_SULD5</name>
<dbReference type="STRING" id="525898.Sdel_1293"/>
<dbReference type="HOGENOM" id="CLU_182233_0_0_7"/>
<dbReference type="eggNOG" id="ENOG5031AQZ">
    <property type="taxonomic scope" value="Bacteria"/>
</dbReference>
<reference evidence="2" key="1">
    <citation type="submission" date="2009-11" db="EMBL/GenBank/DDBJ databases">
        <title>The complete genome of Sulfurospirillum deleyianum DSM 6946.</title>
        <authorList>
            <consortium name="US DOE Joint Genome Institute (JGI-PGF)"/>
            <person name="Lucas S."/>
            <person name="Copeland A."/>
            <person name="Lapidus A."/>
            <person name="Glavina del Rio T."/>
            <person name="Dalin E."/>
            <person name="Tice H."/>
            <person name="Bruce D."/>
            <person name="Goodwin L."/>
            <person name="Pitluck S."/>
            <person name="Kyrpides N."/>
            <person name="Mavromatis K."/>
            <person name="Ivanova N."/>
            <person name="Ovchinnikova G."/>
            <person name="Munk A.C."/>
            <person name="Lu M."/>
            <person name="Brettin T."/>
            <person name="Detter J.C."/>
            <person name="Han C."/>
            <person name="Tapia R."/>
            <person name="Larimer F."/>
            <person name="Land M."/>
            <person name="Hauser L."/>
            <person name="Markowitz V."/>
            <person name="Cheng J.F."/>
            <person name="Hugenholtz P."/>
            <person name="Woyke T."/>
            <person name="Wu D."/>
            <person name="Aumann P."/>
            <person name="Schneider S."/>
            <person name="Lang E."/>
            <person name="Spring S."/>
            <person name="Klenk H.P."/>
            <person name="Eisen J.A."/>
        </authorList>
    </citation>
    <scope>NUCLEOTIDE SEQUENCE [LARGE SCALE GENOMIC DNA]</scope>
    <source>
        <strain evidence="2">ATCC 51133 / DSM 6946 / 5175</strain>
    </source>
</reference>
<protein>
    <submittedName>
        <fullName evidence="1">Uncharacterized protein</fullName>
    </submittedName>
</protein>
<dbReference type="EMBL" id="CP001816">
    <property type="protein sequence ID" value="ACZ12313.1"/>
    <property type="molecule type" value="Genomic_DNA"/>
</dbReference>
<evidence type="ECO:0000313" key="2">
    <source>
        <dbReference type="Proteomes" id="UP000002222"/>
    </source>
</evidence>
<dbReference type="KEGG" id="sdl:Sdel_1293"/>
<evidence type="ECO:0000313" key="1">
    <source>
        <dbReference type="EMBL" id="ACZ12313.1"/>
    </source>
</evidence>
<dbReference type="AlphaFoldDB" id="D1B2J3"/>
<keyword evidence="2" id="KW-1185">Reference proteome</keyword>
<proteinExistence type="predicted"/>
<dbReference type="OrthoDB" id="5373155at2"/>
<organism evidence="1 2">
    <name type="scientific">Sulfurospirillum deleyianum (strain ATCC 51133 / DSM 6946 / 5175)</name>
    <dbReference type="NCBI Taxonomy" id="525898"/>
    <lineage>
        <taxon>Bacteria</taxon>
        <taxon>Pseudomonadati</taxon>
        <taxon>Campylobacterota</taxon>
        <taxon>Epsilonproteobacteria</taxon>
        <taxon>Campylobacterales</taxon>
        <taxon>Sulfurospirillaceae</taxon>
        <taxon>Sulfurospirillum</taxon>
    </lineage>
</organism>
<dbReference type="Proteomes" id="UP000002222">
    <property type="component" value="Chromosome"/>
</dbReference>
<dbReference type="RefSeq" id="WP_012857064.1">
    <property type="nucleotide sequence ID" value="NC_013512.1"/>
</dbReference>